<comment type="caution">
    <text evidence="1">The sequence shown here is derived from an EMBL/GenBank/DDBJ whole genome shotgun (WGS) entry which is preliminary data.</text>
</comment>
<dbReference type="RefSeq" id="WP_173131052.1">
    <property type="nucleotide sequence ID" value="NZ_CBCSGW010000002.1"/>
</dbReference>
<organism evidence="1 2">
    <name type="scientific">Kibdelosporangium persicum</name>
    <dbReference type="NCBI Taxonomy" id="2698649"/>
    <lineage>
        <taxon>Bacteria</taxon>
        <taxon>Bacillati</taxon>
        <taxon>Actinomycetota</taxon>
        <taxon>Actinomycetes</taxon>
        <taxon>Pseudonocardiales</taxon>
        <taxon>Pseudonocardiaceae</taxon>
        <taxon>Kibdelosporangium</taxon>
    </lineage>
</organism>
<name>A0ABX2F3N2_9PSEU</name>
<keyword evidence="2" id="KW-1185">Reference proteome</keyword>
<accession>A0ABX2F3N2</accession>
<dbReference type="Proteomes" id="UP000763557">
    <property type="component" value="Unassembled WGS sequence"/>
</dbReference>
<dbReference type="EMBL" id="JAAATY010000008">
    <property type="protein sequence ID" value="NRN65946.1"/>
    <property type="molecule type" value="Genomic_DNA"/>
</dbReference>
<evidence type="ECO:0008006" key="3">
    <source>
        <dbReference type="Google" id="ProtNLM"/>
    </source>
</evidence>
<protein>
    <recommendedName>
        <fullName evidence="3">Resolvase/invertase-type recombinase catalytic domain-containing protein</fullName>
    </recommendedName>
</protein>
<proteinExistence type="predicted"/>
<sequence>MTIRDRVIPVGRTLRVHVLPSAIKNIGKPRVYGYVWGPAHDDNQDLLTCWTFEQGWMLSKVFHDDHPGFGPGMAALLEALRTTEVRAVVVPIRDRYAQAIARRIESAGTSCLVIPG</sequence>
<evidence type="ECO:0000313" key="2">
    <source>
        <dbReference type="Proteomes" id="UP000763557"/>
    </source>
</evidence>
<reference evidence="1 2" key="1">
    <citation type="submission" date="2020-01" db="EMBL/GenBank/DDBJ databases">
        <title>Kibdelosporangium persica a novel Actinomycetes from a hot desert in Iran.</title>
        <authorList>
            <person name="Safaei N."/>
            <person name="Zaburannyi N."/>
            <person name="Mueller R."/>
            <person name="Wink J."/>
        </authorList>
    </citation>
    <scope>NUCLEOTIDE SEQUENCE [LARGE SCALE GENOMIC DNA]</scope>
    <source>
        <strain evidence="1 2">4NS15</strain>
    </source>
</reference>
<gene>
    <name evidence="1" type="ORF">GC106_31630</name>
</gene>
<evidence type="ECO:0000313" key="1">
    <source>
        <dbReference type="EMBL" id="NRN65946.1"/>
    </source>
</evidence>